<proteinExistence type="predicted"/>
<evidence type="ECO:0000313" key="2">
    <source>
        <dbReference type="Proteomes" id="UP001302719"/>
    </source>
</evidence>
<gene>
    <name evidence="1" type="ORF">PP769_13450</name>
</gene>
<dbReference type="KEGG" id="nall:PP769_13450"/>
<protein>
    <submittedName>
        <fullName evidence="1">Uncharacterized protein</fullName>
    </submittedName>
</protein>
<reference evidence="1 2" key="1">
    <citation type="submission" date="2023-01" db="EMBL/GenBank/DDBJ databases">
        <title>Cultivation and genomic characterization of new, ubiquitous marine nitrite-oxidizing bacteria from the Nitrospirales.</title>
        <authorList>
            <person name="Mueller A.J."/>
            <person name="Daebeler A."/>
            <person name="Herbold C.W."/>
            <person name="Kirkegaard R.H."/>
            <person name="Daims H."/>
        </authorList>
    </citation>
    <scope>NUCLEOTIDE SEQUENCE [LARGE SCALE GENOMIC DNA]</scope>
    <source>
        <strain evidence="1 2">VA</strain>
    </source>
</reference>
<accession>A0AA96G9M7</accession>
<dbReference type="EMBL" id="CP116967">
    <property type="protein sequence ID" value="WNM56977.1"/>
    <property type="molecule type" value="Genomic_DNA"/>
</dbReference>
<dbReference type="AlphaFoldDB" id="A0AA96G9M7"/>
<keyword evidence="2" id="KW-1185">Reference proteome</keyword>
<name>A0AA96G9M7_9BACT</name>
<organism evidence="1 2">
    <name type="scientific">Candidatus Nitrospira allomarina</name>
    <dbReference type="NCBI Taxonomy" id="3020900"/>
    <lineage>
        <taxon>Bacteria</taxon>
        <taxon>Pseudomonadati</taxon>
        <taxon>Nitrospirota</taxon>
        <taxon>Nitrospiria</taxon>
        <taxon>Nitrospirales</taxon>
        <taxon>Nitrospiraceae</taxon>
        <taxon>Nitrospira</taxon>
    </lineage>
</organism>
<sequence>MSTTLRFEHIETAIQALPTQGRTMLQLLLLQYMNLSSEAIDYMVSDQPDSRFLAGNQPKGNPLSLEAERNITSRANQYKDYYRQKRERPGMHIEFLTQALKNIDKSIQIAERLLISEFGLAQNALQDAKTQAPSILLRQELRKLQRAWDNQELSTKEYQIQRLLLEYQALLRRRGIFRRRLKFAQNEFIASGNSPLKDHEIAHVWGIPLGSLVARKVKALQHFLTELQKHQDNLPEPNESLQPINLWQETLTLLSQRPIERSMVEYDGLEKTEEALLDKLRAFVDGSMSEPEESKFWTSITKVNDTEFSGTWKSHARSILAFQRLHALINDMDFSEEGLEESLRIKIYPQLPDDQLAPESDDKPIELSEKGLGVLNYFVGEPDDKRRG</sequence>
<evidence type="ECO:0000313" key="1">
    <source>
        <dbReference type="EMBL" id="WNM56977.1"/>
    </source>
</evidence>
<dbReference type="RefSeq" id="WP_312640939.1">
    <property type="nucleotide sequence ID" value="NZ_CP116967.1"/>
</dbReference>
<dbReference type="Proteomes" id="UP001302719">
    <property type="component" value="Chromosome"/>
</dbReference>